<evidence type="ECO:0000313" key="1">
    <source>
        <dbReference type="EMBL" id="RZU76555.1"/>
    </source>
</evidence>
<dbReference type="EMBL" id="SHLD01000001">
    <property type="protein sequence ID" value="RZU76555.1"/>
    <property type="molecule type" value="Genomic_DNA"/>
</dbReference>
<dbReference type="Proteomes" id="UP000294114">
    <property type="component" value="Unassembled WGS sequence"/>
</dbReference>
<protein>
    <submittedName>
        <fullName evidence="1">Uncharacterized protein</fullName>
    </submittedName>
</protein>
<gene>
    <name evidence="1" type="ORF">EV384_5217</name>
</gene>
<reference evidence="1 2" key="1">
    <citation type="submission" date="2019-02" db="EMBL/GenBank/DDBJ databases">
        <title>Sequencing the genomes of 1000 actinobacteria strains.</title>
        <authorList>
            <person name="Klenk H.-P."/>
        </authorList>
    </citation>
    <scope>NUCLEOTIDE SEQUENCE [LARGE SCALE GENOMIC DNA]</scope>
    <source>
        <strain evidence="1 2">DSM 45612</strain>
    </source>
</reference>
<sequence length="41" mass="4824">MGQVRLLWSRVYSGRVYRSARDGPFIFHADTWREALNANAR</sequence>
<proteinExistence type="predicted"/>
<keyword evidence="2" id="KW-1185">Reference proteome</keyword>
<accession>A0A4Q8BGI9</accession>
<comment type="caution">
    <text evidence="1">The sequence shown here is derived from an EMBL/GenBank/DDBJ whole genome shotgun (WGS) entry which is preliminary data.</text>
</comment>
<dbReference type="AlphaFoldDB" id="A0A4Q8BGI9"/>
<name>A0A4Q8BGI9_9ACTN</name>
<evidence type="ECO:0000313" key="2">
    <source>
        <dbReference type="Proteomes" id="UP000294114"/>
    </source>
</evidence>
<organism evidence="1 2">
    <name type="scientific">Micromonospora kangleipakensis</name>
    <dbReference type="NCBI Taxonomy" id="1077942"/>
    <lineage>
        <taxon>Bacteria</taxon>
        <taxon>Bacillati</taxon>
        <taxon>Actinomycetota</taxon>
        <taxon>Actinomycetes</taxon>
        <taxon>Micromonosporales</taxon>
        <taxon>Micromonosporaceae</taxon>
        <taxon>Micromonospora</taxon>
    </lineage>
</organism>